<gene>
    <name evidence="2" type="ordered locus">Clole_4216</name>
</gene>
<evidence type="ECO:0000313" key="2">
    <source>
        <dbReference type="EMBL" id="ADZ85888.1"/>
    </source>
</evidence>
<dbReference type="STRING" id="642492.Clole_4216"/>
<evidence type="ECO:0000256" key="1">
    <source>
        <dbReference type="SAM" id="Phobius"/>
    </source>
</evidence>
<keyword evidence="3" id="KW-1185">Reference proteome</keyword>
<keyword evidence="1" id="KW-1133">Transmembrane helix</keyword>
<keyword evidence="1" id="KW-0812">Transmembrane</keyword>
<name>F2JMX3_CELLD</name>
<dbReference type="HOGENOM" id="CLU_2033890_0_0_9"/>
<accession>F2JMX3</accession>
<sequence length="121" mass="14382">MRIKGSKNEWFIGGIIIIMLILCFVSQVGIWTIALCAGWFIYYVTVIWIKEIEIRDNEIEIKRLGRSIKIYTYNISDVALKRNSIIIFKGQYGAINILKYQINKEDRPRLIEYLEQYKERT</sequence>
<dbReference type="AlphaFoldDB" id="F2JMX3"/>
<evidence type="ECO:0000313" key="3">
    <source>
        <dbReference type="Proteomes" id="UP000008467"/>
    </source>
</evidence>
<reference evidence="2 3" key="1">
    <citation type="journal article" date="2011" name="J. Bacteriol.">
        <title>Complete genome sequence of the cellulose-degrading bacterium Cellulosilyticum lentocellum.</title>
        <authorList>
            <consortium name="US DOE Joint Genome Institute"/>
            <person name="Miller D.A."/>
            <person name="Suen G."/>
            <person name="Bruce D."/>
            <person name="Copeland A."/>
            <person name="Cheng J.F."/>
            <person name="Detter C."/>
            <person name="Goodwin L.A."/>
            <person name="Han C.S."/>
            <person name="Hauser L.J."/>
            <person name="Land M.L."/>
            <person name="Lapidus A."/>
            <person name="Lucas S."/>
            <person name="Meincke L."/>
            <person name="Pitluck S."/>
            <person name="Tapia R."/>
            <person name="Teshima H."/>
            <person name="Woyke T."/>
            <person name="Fox B.G."/>
            <person name="Angert E.R."/>
            <person name="Currie C.R."/>
        </authorList>
    </citation>
    <scope>NUCLEOTIDE SEQUENCE [LARGE SCALE GENOMIC DNA]</scope>
    <source>
        <strain evidence="3">ATCC 49066 / DSM 5427 / NCIMB 11756 / RHM5</strain>
    </source>
</reference>
<dbReference type="KEGG" id="cle:Clole_4216"/>
<dbReference type="Proteomes" id="UP000008467">
    <property type="component" value="Chromosome"/>
</dbReference>
<organism evidence="2 3">
    <name type="scientific">Cellulosilyticum lentocellum (strain ATCC 49066 / DSM 5427 / NCIMB 11756 / RHM5)</name>
    <name type="common">Clostridium lentocellum</name>
    <dbReference type="NCBI Taxonomy" id="642492"/>
    <lineage>
        <taxon>Bacteria</taxon>
        <taxon>Bacillati</taxon>
        <taxon>Bacillota</taxon>
        <taxon>Clostridia</taxon>
        <taxon>Lachnospirales</taxon>
        <taxon>Cellulosilyticaceae</taxon>
        <taxon>Cellulosilyticum</taxon>
    </lineage>
</organism>
<keyword evidence="1" id="KW-0472">Membrane</keyword>
<protein>
    <submittedName>
        <fullName evidence="2">Uncharacterized protein</fullName>
    </submittedName>
</protein>
<proteinExistence type="predicted"/>
<feature type="transmembrane region" description="Helical" evidence="1">
    <location>
        <begin position="12"/>
        <end position="42"/>
    </location>
</feature>
<dbReference type="EMBL" id="CP002582">
    <property type="protein sequence ID" value="ADZ85888.1"/>
    <property type="molecule type" value="Genomic_DNA"/>
</dbReference>